<evidence type="ECO:0000313" key="3">
    <source>
        <dbReference type="Proteomes" id="UP001500886"/>
    </source>
</evidence>
<comment type="caution">
    <text evidence="2">The sequence shown here is derived from an EMBL/GenBank/DDBJ whole genome shotgun (WGS) entry which is preliminary data.</text>
</comment>
<feature type="region of interest" description="Disordered" evidence="1">
    <location>
        <begin position="1"/>
        <end position="22"/>
    </location>
</feature>
<keyword evidence="3" id="KW-1185">Reference proteome</keyword>
<proteinExistence type="predicted"/>
<evidence type="ECO:0000256" key="1">
    <source>
        <dbReference type="SAM" id="MobiDB-lite"/>
    </source>
</evidence>
<sequence>MPEQPPQIRLGPPPARPGLPEFPAVVEPAIEDIPAPPPAPAPAEPVAWQRLAVPSAEELLDRAVPAILADHGARSALDGHRYVFLGAARLADAKAPAAPGLFVLAYDYTDERALEFTLADGDPPLLLAMAESAAQPALSPAEADRAVAIARAHSEAARRALQDSVPMVLLTSDVREGDEHHGRRRAYVGFGSPARRMPDVRLVVDLGEERVLGTGGGGDE</sequence>
<reference evidence="2 3" key="1">
    <citation type="journal article" date="2019" name="Int. J. Syst. Evol. Microbiol.">
        <title>The Global Catalogue of Microorganisms (GCM) 10K type strain sequencing project: providing services to taxonomists for standard genome sequencing and annotation.</title>
        <authorList>
            <consortium name="The Broad Institute Genomics Platform"/>
            <consortium name="The Broad Institute Genome Sequencing Center for Infectious Disease"/>
            <person name="Wu L."/>
            <person name="Ma J."/>
        </authorList>
    </citation>
    <scope>NUCLEOTIDE SEQUENCE [LARGE SCALE GENOMIC DNA]</scope>
    <source>
        <strain evidence="2 3">JCM 4542</strain>
    </source>
</reference>
<organism evidence="2 3">
    <name type="scientific">Streptomyces luteosporeus</name>
    <dbReference type="NCBI Taxonomy" id="173856"/>
    <lineage>
        <taxon>Bacteria</taxon>
        <taxon>Bacillati</taxon>
        <taxon>Actinomycetota</taxon>
        <taxon>Actinomycetes</taxon>
        <taxon>Kitasatosporales</taxon>
        <taxon>Streptomycetaceae</taxon>
        <taxon>Streptomyces</taxon>
    </lineage>
</organism>
<dbReference type="RefSeq" id="WP_344436077.1">
    <property type="nucleotide sequence ID" value="NZ_BAAASL010000011.1"/>
</dbReference>
<evidence type="ECO:0000313" key="2">
    <source>
        <dbReference type="EMBL" id="GAA2718156.1"/>
    </source>
</evidence>
<gene>
    <name evidence="2" type="ORF">GCM10010315_33100</name>
</gene>
<accession>A0ABN3TSW6</accession>
<dbReference type="EMBL" id="BAAASL010000011">
    <property type="protein sequence ID" value="GAA2718156.1"/>
    <property type="molecule type" value="Genomic_DNA"/>
</dbReference>
<dbReference type="Proteomes" id="UP001500886">
    <property type="component" value="Unassembled WGS sequence"/>
</dbReference>
<protein>
    <submittedName>
        <fullName evidence="2">Uncharacterized protein</fullName>
    </submittedName>
</protein>
<name>A0ABN3TSW6_9ACTN</name>